<dbReference type="NCBIfam" id="TIGR01856">
    <property type="entry name" value="hisJ_fam"/>
    <property type="match status" value="1"/>
</dbReference>
<dbReference type="eggNOG" id="COG1387">
    <property type="taxonomic scope" value="Bacteria"/>
</dbReference>
<dbReference type="InterPro" id="IPR016195">
    <property type="entry name" value="Pol/histidinol_Pase-like"/>
</dbReference>
<dbReference type="Gene3D" id="3.20.20.140">
    <property type="entry name" value="Metal-dependent hydrolases"/>
    <property type="match status" value="1"/>
</dbReference>
<dbReference type="PANTHER" id="PTHR21039">
    <property type="entry name" value="HISTIDINOL PHOSPHATASE-RELATED"/>
    <property type="match status" value="1"/>
</dbReference>
<comment type="catalytic activity">
    <reaction evidence="7 8">
        <text>L-histidinol phosphate + H2O = L-histidinol + phosphate</text>
        <dbReference type="Rhea" id="RHEA:14465"/>
        <dbReference type="ChEBI" id="CHEBI:15377"/>
        <dbReference type="ChEBI" id="CHEBI:43474"/>
        <dbReference type="ChEBI" id="CHEBI:57699"/>
        <dbReference type="ChEBI" id="CHEBI:57980"/>
        <dbReference type="EC" id="3.1.3.15"/>
    </reaction>
</comment>
<evidence type="ECO:0000256" key="1">
    <source>
        <dbReference type="ARBA" id="ARBA00004970"/>
    </source>
</evidence>
<name>G8QTY5_SPHPG</name>
<proteinExistence type="inferred from homology"/>
<evidence type="ECO:0000259" key="9">
    <source>
        <dbReference type="Pfam" id="PF02811"/>
    </source>
</evidence>
<evidence type="ECO:0000256" key="4">
    <source>
        <dbReference type="ARBA" id="ARBA00022605"/>
    </source>
</evidence>
<dbReference type="GO" id="GO:0005737">
    <property type="term" value="C:cytoplasm"/>
    <property type="evidence" value="ECO:0007669"/>
    <property type="project" value="TreeGrafter"/>
</dbReference>
<accession>G8QTY5</accession>
<keyword evidence="4 8" id="KW-0028">Amino-acid biosynthesis</keyword>
<evidence type="ECO:0000313" key="10">
    <source>
        <dbReference type="EMBL" id="AEV29161.1"/>
    </source>
</evidence>
<evidence type="ECO:0000256" key="5">
    <source>
        <dbReference type="ARBA" id="ARBA00022801"/>
    </source>
</evidence>
<dbReference type="Pfam" id="PF02811">
    <property type="entry name" value="PHP"/>
    <property type="match status" value="1"/>
</dbReference>
<gene>
    <name evidence="10" type="ordered locus">SpiGrapes_1348</name>
</gene>
<reference evidence="10 11" key="1">
    <citation type="submission" date="2011-11" db="EMBL/GenBank/DDBJ databases">
        <title>Complete sequence of Spirochaeta sp. grapes.</title>
        <authorList>
            <consortium name="US DOE Joint Genome Institute"/>
            <person name="Lucas S."/>
            <person name="Han J."/>
            <person name="Lapidus A."/>
            <person name="Cheng J.-F."/>
            <person name="Goodwin L."/>
            <person name="Pitluck S."/>
            <person name="Peters L."/>
            <person name="Ovchinnikova G."/>
            <person name="Munk A.C."/>
            <person name="Detter J.C."/>
            <person name="Han C."/>
            <person name="Tapia R."/>
            <person name="Land M."/>
            <person name="Hauser L."/>
            <person name="Kyrpides N."/>
            <person name="Ivanova N."/>
            <person name="Pagani I."/>
            <person name="Ritalahtilisa K."/>
            <person name="Loeffler F."/>
            <person name="Woyke T."/>
        </authorList>
    </citation>
    <scope>NUCLEOTIDE SEQUENCE [LARGE SCALE GENOMIC DNA]</scope>
    <source>
        <strain evidence="11">ATCC BAA-1885 / DSM 22778 / Grapes</strain>
    </source>
</reference>
<dbReference type="Proteomes" id="UP000005632">
    <property type="component" value="Chromosome"/>
</dbReference>
<evidence type="ECO:0000256" key="2">
    <source>
        <dbReference type="ARBA" id="ARBA00009152"/>
    </source>
</evidence>
<feature type="domain" description="PHP" evidence="9">
    <location>
        <begin position="13"/>
        <end position="199"/>
    </location>
</feature>
<evidence type="ECO:0000313" key="11">
    <source>
        <dbReference type="Proteomes" id="UP000005632"/>
    </source>
</evidence>
<dbReference type="OrthoDB" id="9775255at2"/>
<organism evidence="10 11">
    <name type="scientific">Sphaerochaeta pleomorpha (strain ATCC BAA-1885 / DSM 22778 / Grapes)</name>
    <dbReference type="NCBI Taxonomy" id="158190"/>
    <lineage>
        <taxon>Bacteria</taxon>
        <taxon>Pseudomonadati</taxon>
        <taxon>Spirochaetota</taxon>
        <taxon>Spirochaetia</taxon>
        <taxon>Spirochaetales</taxon>
        <taxon>Sphaerochaetaceae</taxon>
        <taxon>Sphaerochaeta</taxon>
    </lineage>
</organism>
<keyword evidence="5 8" id="KW-0378">Hydrolase</keyword>
<dbReference type="InterPro" id="IPR010140">
    <property type="entry name" value="Histidinol_P_phosphatase_HisJ"/>
</dbReference>
<dbReference type="KEGG" id="sgp:SpiGrapes_1348"/>
<keyword evidence="11" id="KW-1185">Reference proteome</keyword>
<protein>
    <recommendedName>
        <fullName evidence="3 8">Histidinol-phosphatase</fullName>
        <shortName evidence="8">HolPase</shortName>
        <ecNumber evidence="3 8">3.1.3.15</ecNumber>
    </recommendedName>
</protein>
<comment type="pathway">
    <text evidence="1 8">Amino-acid biosynthesis; L-histidine biosynthesis; L-histidine from 5-phospho-alpha-D-ribose 1-diphosphate: step 8/9.</text>
</comment>
<dbReference type="STRING" id="158190.SpiGrapes_1348"/>
<evidence type="ECO:0000256" key="8">
    <source>
        <dbReference type="RuleBase" id="RU366003"/>
    </source>
</evidence>
<dbReference type="RefSeq" id="WP_014270010.1">
    <property type="nucleotide sequence ID" value="NC_016633.1"/>
</dbReference>
<dbReference type="SUPFAM" id="SSF89550">
    <property type="entry name" value="PHP domain-like"/>
    <property type="match status" value="1"/>
</dbReference>
<dbReference type="UniPathway" id="UPA00031">
    <property type="reaction ID" value="UER00013"/>
</dbReference>
<dbReference type="CDD" id="cd12110">
    <property type="entry name" value="PHP_HisPPase_Hisj_like"/>
    <property type="match status" value="1"/>
</dbReference>
<dbReference type="EMBL" id="CP003155">
    <property type="protein sequence ID" value="AEV29161.1"/>
    <property type="molecule type" value="Genomic_DNA"/>
</dbReference>
<dbReference type="PANTHER" id="PTHR21039:SF0">
    <property type="entry name" value="HISTIDINOL-PHOSPHATASE"/>
    <property type="match status" value="1"/>
</dbReference>
<dbReference type="GO" id="GO:0004401">
    <property type="term" value="F:histidinol-phosphatase activity"/>
    <property type="evidence" value="ECO:0007669"/>
    <property type="project" value="UniProtKB-UniRule"/>
</dbReference>
<dbReference type="HOGENOM" id="CLU_054611_1_0_12"/>
<evidence type="ECO:0000256" key="7">
    <source>
        <dbReference type="ARBA" id="ARBA00049158"/>
    </source>
</evidence>
<dbReference type="EC" id="3.1.3.15" evidence="3 8"/>
<sequence>MNTQIFTQEVVNLHTHSYYCGHGFGEVEEYAQQALEQKLQVLGFSEHCPVPDDRWARTRMPNASLSPYSEDCLAVRDKYEGKLVVLRGFECDYLKQYHSYFTDYILGEMDCDYLLFGVHDLSLDKDEEYSMFWNKLGKKDLFTYTDQYLQAMQSGLFVFGAHPDVFAYNYRTWDKEAEACSKAIIECAVSCNVALEINANGMRKKKIETESGNRYAYPIFNFWDLAAKSQVKIICNSDAHKPEYVNDKYAECKEFADSCNITFASFQIARKATGGYNLSVV</sequence>
<comment type="similarity">
    <text evidence="2 8">Belongs to the PHP hydrolase family. HisK subfamily.</text>
</comment>
<evidence type="ECO:0000256" key="6">
    <source>
        <dbReference type="ARBA" id="ARBA00023102"/>
    </source>
</evidence>
<dbReference type="GO" id="GO:0000105">
    <property type="term" value="P:L-histidine biosynthetic process"/>
    <property type="evidence" value="ECO:0007669"/>
    <property type="project" value="UniProtKB-UniRule"/>
</dbReference>
<dbReference type="AlphaFoldDB" id="G8QTY5"/>
<keyword evidence="6 8" id="KW-0368">Histidine biosynthesis</keyword>
<evidence type="ECO:0000256" key="3">
    <source>
        <dbReference type="ARBA" id="ARBA00013085"/>
    </source>
</evidence>
<dbReference type="InterPro" id="IPR004013">
    <property type="entry name" value="PHP_dom"/>
</dbReference>